<evidence type="ECO:0000313" key="4">
    <source>
        <dbReference type="Proteomes" id="UP000834106"/>
    </source>
</evidence>
<accession>A0AAD2E530</accession>
<organism evidence="3 4">
    <name type="scientific">Fraxinus pennsylvanica</name>
    <dbReference type="NCBI Taxonomy" id="56036"/>
    <lineage>
        <taxon>Eukaryota</taxon>
        <taxon>Viridiplantae</taxon>
        <taxon>Streptophyta</taxon>
        <taxon>Embryophyta</taxon>
        <taxon>Tracheophyta</taxon>
        <taxon>Spermatophyta</taxon>
        <taxon>Magnoliopsida</taxon>
        <taxon>eudicotyledons</taxon>
        <taxon>Gunneridae</taxon>
        <taxon>Pentapetalae</taxon>
        <taxon>asterids</taxon>
        <taxon>lamiids</taxon>
        <taxon>Lamiales</taxon>
        <taxon>Oleaceae</taxon>
        <taxon>Oleeae</taxon>
        <taxon>Fraxinus</taxon>
    </lineage>
</organism>
<dbReference type="PANTHER" id="PTHR34957">
    <property type="entry name" value="NUCLEAR TRANSPORT FACTOR 2 (NTF2) FAMILY PROTEIN"/>
    <property type="match status" value="1"/>
</dbReference>
<dbReference type="EMBL" id="OU503051">
    <property type="protein sequence ID" value="CAI9779082.1"/>
    <property type="molecule type" value="Genomic_DNA"/>
</dbReference>
<dbReference type="InterPro" id="IPR032710">
    <property type="entry name" value="NTF2-like_dom_sf"/>
</dbReference>
<feature type="domain" description="SnoaL-like" evidence="2">
    <location>
        <begin position="197"/>
        <end position="314"/>
    </location>
</feature>
<dbReference type="SUPFAM" id="SSF54427">
    <property type="entry name" value="NTF2-like"/>
    <property type="match status" value="1"/>
</dbReference>
<name>A0AAD2E530_9LAMI</name>
<dbReference type="PANTHER" id="PTHR34957:SF1">
    <property type="entry name" value="NUCLEAR TRANSPORT FACTOR 2 (NTF2) FAMILY PROTEIN"/>
    <property type="match status" value="1"/>
</dbReference>
<dbReference type="Proteomes" id="UP000834106">
    <property type="component" value="Chromosome 16"/>
</dbReference>
<proteinExistence type="predicted"/>
<reference evidence="3" key="1">
    <citation type="submission" date="2023-05" db="EMBL/GenBank/DDBJ databases">
        <authorList>
            <person name="Huff M."/>
        </authorList>
    </citation>
    <scope>NUCLEOTIDE SEQUENCE</scope>
</reference>
<evidence type="ECO:0000259" key="1">
    <source>
        <dbReference type="Pfam" id="PF02151"/>
    </source>
</evidence>
<dbReference type="Pfam" id="PF13474">
    <property type="entry name" value="SnoaL_3"/>
    <property type="match status" value="1"/>
</dbReference>
<keyword evidence="4" id="KW-1185">Reference proteome</keyword>
<dbReference type="InterPro" id="IPR001943">
    <property type="entry name" value="UVR_dom"/>
</dbReference>
<evidence type="ECO:0000259" key="2">
    <source>
        <dbReference type="Pfam" id="PF13474"/>
    </source>
</evidence>
<evidence type="ECO:0000313" key="3">
    <source>
        <dbReference type="EMBL" id="CAI9779082.1"/>
    </source>
</evidence>
<gene>
    <name evidence="3" type="ORF">FPE_LOCUS26512</name>
</gene>
<sequence>MSNTAQSLPSFFHSNFHSFITWISPNIVHIELLQTIGCTKSNHQTMEASNFYALSINPRLNRSIFFKNGKFDSRDRKCLSHICINSTGILRSNLQKLCYLAAAGSFGVGASFFRGCHDHHFATYNVPMRKASRSCLSSSCRVRSEDYGGTPSGESILLNEQTLERELQIAIEEENYSQAAKIRDSLKLLQEDSKASVLAANARFYNSFRNGDLASMQALWSKGDHVCVVHPGVSGISGHDLVMGSWEFVWADYDFPLEIEIRDVQVHVRGDVGYVTCIEMVKTKGSSWGRQFATNVFERIDGQWFMSIHHASYVDL</sequence>
<evidence type="ECO:0008006" key="5">
    <source>
        <dbReference type="Google" id="ProtNLM"/>
    </source>
</evidence>
<feature type="domain" description="UVR" evidence="1">
    <location>
        <begin position="162"/>
        <end position="191"/>
    </location>
</feature>
<dbReference type="Pfam" id="PF02151">
    <property type="entry name" value="UVR"/>
    <property type="match status" value="1"/>
</dbReference>
<protein>
    <recommendedName>
        <fullName evidence="5">F-box protein SKIP8</fullName>
    </recommendedName>
</protein>
<dbReference type="AlphaFoldDB" id="A0AAD2E530"/>
<dbReference type="Gene3D" id="3.10.450.50">
    <property type="match status" value="1"/>
</dbReference>
<dbReference type="InterPro" id="IPR037401">
    <property type="entry name" value="SnoaL-like"/>
</dbReference>